<keyword evidence="3" id="KW-1185">Reference proteome</keyword>
<sequence>MKILPLMESKIHELEQENIQLKHRLQEIEKLAKKKSKRRTGILKLIGFTIAGKN</sequence>
<evidence type="ECO:0000313" key="3">
    <source>
        <dbReference type="Proteomes" id="UP000600588"/>
    </source>
</evidence>
<dbReference type="RefSeq" id="WP_223154577.1">
    <property type="nucleotide sequence ID" value="NZ_JACVXB010000001.1"/>
</dbReference>
<dbReference type="EMBL" id="JACVXB010000001">
    <property type="protein sequence ID" value="MBD0831155.1"/>
    <property type="molecule type" value="Genomic_DNA"/>
</dbReference>
<dbReference type="Proteomes" id="UP000600588">
    <property type="component" value="Unassembled WGS sequence"/>
</dbReference>
<gene>
    <name evidence="2" type="ORF">ICJ83_03325</name>
</gene>
<dbReference type="AlphaFoldDB" id="A0A8J6Q6W0"/>
<proteinExistence type="predicted"/>
<feature type="coiled-coil region" evidence="1">
    <location>
        <begin position="4"/>
        <end position="38"/>
    </location>
</feature>
<evidence type="ECO:0000256" key="1">
    <source>
        <dbReference type="SAM" id="Coils"/>
    </source>
</evidence>
<keyword evidence="1" id="KW-0175">Coiled coil</keyword>
<protein>
    <submittedName>
        <fullName evidence="2">Uncharacterized protein</fullName>
    </submittedName>
</protein>
<name>A0A8J6Q6W0_9FLAO</name>
<reference evidence="2 3" key="1">
    <citation type="submission" date="2020-09" db="EMBL/GenBank/DDBJ databases">
        <title>TT11 complete genome.</title>
        <authorList>
            <person name="Wu Z."/>
        </authorList>
    </citation>
    <scope>NUCLEOTIDE SEQUENCE [LARGE SCALE GENOMIC DNA]</scope>
    <source>
        <strain evidence="2 3">TT11</strain>
    </source>
</reference>
<evidence type="ECO:0000313" key="2">
    <source>
        <dbReference type="EMBL" id="MBD0831155.1"/>
    </source>
</evidence>
<accession>A0A8J6Q6W0</accession>
<organism evidence="2 3">
    <name type="scientific">Aestuariibaculum sediminum</name>
    <dbReference type="NCBI Taxonomy" id="2770637"/>
    <lineage>
        <taxon>Bacteria</taxon>
        <taxon>Pseudomonadati</taxon>
        <taxon>Bacteroidota</taxon>
        <taxon>Flavobacteriia</taxon>
        <taxon>Flavobacteriales</taxon>
        <taxon>Flavobacteriaceae</taxon>
    </lineage>
</organism>
<comment type="caution">
    <text evidence="2">The sequence shown here is derived from an EMBL/GenBank/DDBJ whole genome shotgun (WGS) entry which is preliminary data.</text>
</comment>